<dbReference type="SUPFAM" id="SSF75304">
    <property type="entry name" value="Amidase signature (AS) enzymes"/>
    <property type="match status" value="1"/>
</dbReference>
<feature type="non-terminal residue" evidence="2">
    <location>
        <position position="1"/>
    </location>
</feature>
<accession>A0A382KTL2</accession>
<gene>
    <name evidence="2" type="ORF">METZ01_LOCUS278845</name>
</gene>
<protein>
    <recommendedName>
        <fullName evidence="1">Amidase domain-containing protein</fullName>
    </recommendedName>
</protein>
<dbReference type="InterPro" id="IPR036928">
    <property type="entry name" value="AS_sf"/>
</dbReference>
<feature type="non-terminal residue" evidence="2">
    <location>
        <position position="415"/>
    </location>
</feature>
<dbReference type="Pfam" id="PF01425">
    <property type="entry name" value="Amidase"/>
    <property type="match status" value="1"/>
</dbReference>
<dbReference type="PANTHER" id="PTHR42678:SF34">
    <property type="entry name" value="OS04G0183300 PROTEIN"/>
    <property type="match status" value="1"/>
</dbReference>
<reference evidence="2" key="1">
    <citation type="submission" date="2018-05" db="EMBL/GenBank/DDBJ databases">
        <authorList>
            <person name="Lanie J.A."/>
            <person name="Ng W.-L."/>
            <person name="Kazmierczak K.M."/>
            <person name="Andrzejewski T.M."/>
            <person name="Davidsen T.M."/>
            <person name="Wayne K.J."/>
            <person name="Tettelin H."/>
            <person name="Glass J.I."/>
            <person name="Rusch D."/>
            <person name="Podicherti R."/>
            <person name="Tsui H.-C.T."/>
            <person name="Winkler M.E."/>
        </authorList>
    </citation>
    <scope>NUCLEOTIDE SEQUENCE</scope>
</reference>
<dbReference type="AlphaFoldDB" id="A0A382KTL2"/>
<dbReference type="Gene3D" id="3.90.1300.10">
    <property type="entry name" value="Amidase signature (AS) domain"/>
    <property type="match status" value="1"/>
</dbReference>
<feature type="domain" description="Amidase" evidence="1">
    <location>
        <begin position="59"/>
        <end position="390"/>
    </location>
</feature>
<sequence length="415" mass="43325">APPRPGRRLAVQASVLILSLCGQTGSDPGVAGADSLRVEERDIAALQLLMQEGRLTARELTQLYIDRIGTLDDAGPRLNAIIAINPDALEIASALDEERRHRGPRGPMHGIPVILKANIDTGDELTTTAGSLALSGHRASRDAFAVARLRDAGAVILGKANLSEWANFRSTHSTSGWSSQGRQTRNPYVLDRNPCGSSSGSAVAVAASLTAVAIGTETDGSVVCPAGATGIVGIKPTLGLVSRDGIIPIARSQDTAGPMGRTVRDAAVLLTAMVAADPGDLAAANFPPQLPDYLAVLDGGGLKGVRIGIMRDYAGAGANAGVEAQFEEAIGVLAGLGAEIVDPVDLGDREGMDEAEFEVLLYEFRAGLNDYLGDHRAPNGVRTLADLIAFNVSRREELMPFFGQEILVMAEDKGP</sequence>
<dbReference type="InterPro" id="IPR023631">
    <property type="entry name" value="Amidase_dom"/>
</dbReference>
<proteinExistence type="predicted"/>
<evidence type="ECO:0000313" key="2">
    <source>
        <dbReference type="EMBL" id="SVC25991.1"/>
    </source>
</evidence>
<dbReference type="EMBL" id="UINC01081796">
    <property type="protein sequence ID" value="SVC25991.1"/>
    <property type="molecule type" value="Genomic_DNA"/>
</dbReference>
<organism evidence="2">
    <name type="scientific">marine metagenome</name>
    <dbReference type="NCBI Taxonomy" id="408172"/>
    <lineage>
        <taxon>unclassified sequences</taxon>
        <taxon>metagenomes</taxon>
        <taxon>ecological metagenomes</taxon>
    </lineage>
</organism>
<name>A0A382KTL2_9ZZZZ</name>
<dbReference type="PANTHER" id="PTHR42678">
    <property type="entry name" value="AMIDASE"/>
    <property type="match status" value="1"/>
</dbReference>
<evidence type="ECO:0000259" key="1">
    <source>
        <dbReference type="Pfam" id="PF01425"/>
    </source>
</evidence>